<dbReference type="GO" id="GO:0048024">
    <property type="term" value="P:regulation of mRNA splicing, via spliceosome"/>
    <property type="evidence" value="ECO:0007669"/>
    <property type="project" value="TreeGrafter"/>
</dbReference>
<evidence type="ECO:0000256" key="3">
    <source>
        <dbReference type="SAM" id="Phobius"/>
    </source>
</evidence>
<dbReference type="RefSeq" id="XP_014521084.1">
    <property type="nucleotide sequence ID" value="XM_014665598.2"/>
</dbReference>
<dbReference type="PANTHER" id="PTHR12357">
    <property type="entry name" value="YTH YT521-B HOMOLOGY DOMAIN-CONTAINING"/>
    <property type="match status" value="1"/>
</dbReference>
<dbReference type="InterPro" id="IPR007275">
    <property type="entry name" value="YTH_domain"/>
</dbReference>
<keyword evidence="3" id="KW-1133">Transmembrane helix</keyword>
<dbReference type="PANTHER" id="PTHR12357:SF3">
    <property type="entry name" value="YTH DOMAIN-CONTAINING PROTEIN 1"/>
    <property type="match status" value="1"/>
</dbReference>
<keyword evidence="5" id="KW-1185">Reference proteome</keyword>
<dbReference type="GO" id="GO:0003729">
    <property type="term" value="F:mRNA binding"/>
    <property type="evidence" value="ECO:0007669"/>
    <property type="project" value="UniProtKB-UniRule"/>
</dbReference>
<dbReference type="RefSeq" id="XP_022643175.1">
    <property type="nucleotide sequence ID" value="XM_022787454.1"/>
</dbReference>
<dbReference type="GO" id="GO:1990247">
    <property type="term" value="F:N6-methyladenosine-containing RNA reader activity"/>
    <property type="evidence" value="ECO:0007669"/>
    <property type="project" value="UniProtKB-UniRule"/>
</dbReference>
<dbReference type="InterPro" id="IPR045168">
    <property type="entry name" value="YTH_prot"/>
</dbReference>
<evidence type="ECO:0000256" key="1">
    <source>
        <dbReference type="RuleBase" id="RU369095"/>
    </source>
</evidence>
<proteinExistence type="inferred from homology"/>
<dbReference type="GO" id="GO:0000398">
    <property type="term" value="P:mRNA splicing, via spliceosome"/>
    <property type="evidence" value="ECO:0007669"/>
    <property type="project" value="TreeGrafter"/>
</dbReference>
<evidence type="ECO:0000256" key="2">
    <source>
        <dbReference type="SAM" id="MobiDB-lite"/>
    </source>
</evidence>
<keyword evidence="3" id="KW-0472">Membrane</keyword>
<dbReference type="STRING" id="3916.A0A1S3VSN8"/>
<keyword evidence="1" id="KW-0694">RNA-binding</keyword>
<dbReference type="CDD" id="cd21134">
    <property type="entry name" value="YTH"/>
    <property type="match status" value="1"/>
</dbReference>
<feature type="domain" description="YTH" evidence="4">
    <location>
        <begin position="70"/>
        <end position="209"/>
    </location>
</feature>
<sequence>MSSDSAKENMSVVDSSVTEWRNDIGNSDDPESSSYKFNENNNPIRTDIAEHSYGLIGHPTGIEVEKWNDIKYFIIKSLNRQNIDLSIKKGIWATQIMNERILEEAFHHMLQNSGCVILIFSVNMSGSFQGYAQMMSSIGKGRDNVWSEGIGKSNPWGRSFKVQWLRFNDLPFHKTLHLKNPLNDYKPVKISRDCQELSPDIGLALCELLDGKNDTNDLLTSSLRGDFSFKGRYVSTPSSMGDEEYKFRPFHMSWSMPLPYSSLFYQNQPVVNEFRSTKQRFSGTMLTETLPITSSASPQLSGIKRAHYGGHIPELQTKKDMSSQLDFWGVSTGCPLAGSTLTEDDFLDMSYEEYLEEVHSRGKKQLRTSVSIYINIILLFSCVFFLSRLGIH</sequence>
<dbReference type="GO" id="GO:0005654">
    <property type="term" value="C:nucleoplasm"/>
    <property type="evidence" value="ECO:0007669"/>
    <property type="project" value="TreeGrafter"/>
</dbReference>
<dbReference type="Gene3D" id="3.10.590.10">
    <property type="entry name" value="ph1033 like domains"/>
    <property type="match status" value="1"/>
</dbReference>
<dbReference type="Pfam" id="PF04146">
    <property type="entry name" value="YTH"/>
    <property type="match status" value="1"/>
</dbReference>
<comment type="function">
    <text evidence="1">Specifically recognizes and binds N6-methyladenosine (m6A)-containing RNAs, and regulates mRNA stability. M6A is a modification present at internal sites of mRNAs and some non-coding RNAs and plays a role in mRNA stability and processing.</text>
</comment>
<evidence type="ECO:0000313" key="6">
    <source>
        <dbReference type="RefSeq" id="XP_014521083.1"/>
    </source>
</evidence>
<reference evidence="6 7" key="2">
    <citation type="submission" date="2025-04" db="UniProtKB">
        <authorList>
            <consortium name="RefSeq"/>
        </authorList>
    </citation>
    <scope>IDENTIFICATION</scope>
    <source>
        <tissue evidence="6 7">Leaf</tissue>
    </source>
</reference>
<feature type="region of interest" description="Disordered" evidence="2">
    <location>
        <begin position="1"/>
        <end position="40"/>
    </location>
</feature>
<name>A0A1S3VSN8_VIGRR</name>
<feature type="transmembrane region" description="Helical" evidence="3">
    <location>
        <begin position="370"/>
        <end position="391"/>
    </location>
</feature>
<comment type="similarity">
    <text evidence="1">Belongs to the YTHDF family.</text>
</comment>
<gene>
    <name evidence="6 7 8" type="primary">LOC106777822</name>
</gene>
<evidence type="ECO:0000313" key="7">
    <source>
        <dbReference type="RefSeq" id="XP_014521084.1"/>
    </source>
</evidence>
<protein>
    <recommendedName>
        <fullName evidence="1">YTH domain-containing family protein</fullName>
    </recommendedName>
</protein>
<dbReference type="GeneID" id="106777822"/>
<keyword evidence="3" id="KW-0812">Transmembrane</keyword>
<reference evidence="5" key="1">
    <citation type="journal article" date="2014" name="Nat. Commun.">
        <title>Genome sequence of mungbean and insights into evolution within Vigna species.</title>
        <authorList>
            <person name="Kang Y.J."/>
            <person name="Kim S.K."/>
            <person name="Kim M.Y."/>
            <person name="Lestari P."/>
            <person name="Kim K.H."/>
            <person name="Ha B.K."/>
            <person name="Jun T.H."/>
            <person name="Hwang W.J."/>
            <person name="Lee T."/>
            <person name="Lee J."/>
            <person name="Shim S."/>
            <person name="Yoon M.Y."/>
            <person name="Jang Y.E."/>
            <person name="Han K.S."/>
            <person name="Taeprayoon P."/>
            <person name="Yoon N."/>
            <person name="Somta P."/>
            <person name="Tanya P."/>
            <person name="Kim K.S."/>
            <person name="Gwag J.G."/>
            <person name="Moon J.K."/>
            <person name="Lee Y.H."/>
            <person name="Park B.S."/>
            <person name="Bombarely A."/>
            <person name="Doyle J.J."/>
            <person name="Jackson S.A."/>
            <person name="Schafleitner R."/>
            <person name="Srinives P."/>
            <person name="Varshney R.K."/>
            <person name="Lee S.H."/>
        </authorList>
    </citation>
    <scope>NUCLEOTIDE SEQUENCE [LARGE SCALE GENOMIC DNA]</scope>
    <source>
        <strain evidence="5">cv. VC1973A</strain>
    </source>
</reference>
<accession>A0A1S3VSN8</accession>
<evidence type="ECO:0000313" key="5">
    <source>
        <dbReference type="Proteomes" id="UP000087766"/>
    </source>
</evidence>
<evidence type="ECO:0000313" key="8">
    <source>
        <dbReference type="RefSeq" id="XP_022643175.1"/>
    </source>
</evidence>
<dbReference type="Proteomes" id="UP000087766">
    <property type="component" value="Chromosome 11"/>
</dbReference>
<dbReference type="RefSeq" id="XP_014521083.1">
    <property type="nucleotide sequence ID" value="XM_014665597.2"/>
</dbReference>
<evidence type="ECO:0000259" key="4">
    <source>
        <dbReference type="PROSITE" id="PS50882"/>
    </source>
</evidence>
<dbReference type="PROSITE" id="PS50882">
    <property type="entry name" value="YTH"/>
    <property type="match status" value="1"/>
</dbReference>
<organism evidence="5 7">
    <name type="scientific">Vigna radiata var. radiata</name>
    <name type="common">Mung bean</name>
    <name type="synonym">Phaseolus aureus</name>
    <dbReference type="NCBI Taxonomy" id="3916"/>
    <lineage>
        <taxon>Eukaryota</taxon>
        <taxon>Viridiplantae</taxon>
        <taxon>Streptophyta</taxon>
        <taxon>Embryophyta</taxon>
        <taxon>Tracheophyta</taxon>
        <taxon>Spermatophyta</taxon>
        <taxon>Magnoliopsida</taxon>
        <taxon>eudicotyledons</taxon>
        <taxon>Gunneridae</taxon>
        <taxon>Pentapetalae</taxon>
        <taxon>rosids</taxon>
        <taxon>fabids</taxon>
        <taxon>Fabales</taxon>
        <taxon>Fabaceae</taxon>
        <taxon>Papilionoideae</taxon>
        <taxon>50 kb inversion clade</taxon>
        <taxon>NPAAA clade</taxon>
        <taxon>indigoferoid/millettioid clade</taxon>
        <taxon>Phaseoleae</taxon>
        <taxon>Vigna</taxon>
    </lineage>
</organism>
<dbReference type="KEGG" id="vra:106777822"/>
<dbReference type="OrthoDB" id="6103986at2759"/>
<dbReference type="AlphaFoldDB" id="A0A1S3VSN8"/>